<evidence type="ECO:0000256" key="2">
    <source>
        <dbReference type="RuleBase" id="RU365003"/>
    </source>
</evidence>
<accession>A0A8H3D556</accession>
<comment type="subcellular location">
    <subcellularLocation>
        <location evidence="2">Peroxisome membrane</location>
    </subcellularLocation>
</comment>
<comment type="similarity">
    <text evidence="1 2">Belongs to the peroxin-16 family.</text>
</comment>
<dbReference type="Proteomes" id="UP000663843">
    <property type="component" value="Unassembled WGS sequence"/>
</dbReference>
<dbReference type="GO" id="GO:0007031">
    <property type="term" value="P:peroxisome organization"/>
    <property type="evidence" value="ECO:0007669"/>
    <property type="project" value="UniProtKB-KW"/>
</dbReference>
<feature type="region of interest" description="Disordered" evidence="3">
    <location>
        <begin position="224"/>
        <end position="256"/>
    </location>
</feature>
<gene>
    <name evidence="4" type="ORF">RDB_LOCUS152561</name>
</gene>
<dbReference type="GO" id="GO:0005778">
    <property type="term" value="C:peroxisomal membrane"/>
    <property type="evidence" value="ECO:0007669"/>
    <property type="project" value="UniProtKB-SubCell"/>
</dbReference>
<dbReference type="AlphaFoldDB" id="A0A8H3D556"/>
<evidence type="ECO:0000256" key="3">
    <source>
        <dbReference type="SAM" id="MobiDB-lite"/>
    </source>
</evidence>
<evidence type="ECO:0000256" key="1">
    <source>
        <dbReference type="ARBA" id="ARBA00009505"/>
    </source>
</evidence>
<protein>
    <recommendedName>
        <fullName evidence="2">Peroxisomal membrane protein PEX16</fullName>
    </recommendedName>
</protein>
<evidence type="ECO:0000313" key="5">
    <source>
        <dbReference type="Proteomes" id="UP000663843"/>
    </source>
</evidence>
<feature type="region of interest" description="Disordered" evidence="3">
    <location>
        <begin position="442"/>
        <end position="517"/>
    </location>
</feature>
<keyword evidence="2" id="KW-0576">Peroxisome</keyword>
<dbReference type="PANTHER" id="PTHR13299:SF0">
    <property type="entry name" value="PEROXISOMAL MEMBRANE PROTEIN PEX16"/>
    <property type="match status" value="1"/>
</dbReference>
<evidence type="ECO:0000313" key="4">
    <source>
        <dbReference type="EMBL" id="CAE6510939.1"/>
    </source>
</evidence>
<reference evidence="4" key="1">
    <citation type="submission" date="2021-01" db="EMBL/GenBank/DDBJ databases">
        <authorList>
            <person name="Kaushik A."/>
        </authorList>
    </citation>
    <scope>NUCLEOTIDE SEQUENCE</scope>
    <source>
        <strain evidence="4">AG2-2IIIB</strain>
    </source>
</reference>
<comment type="caution">
    <text evidence="4">The sequence shown here is derived from an EMBL/GenBank/DDBJ whole genome shotgun (WGS) entry which is preliminary data.</text>
</comment>
<proteinExistence type="inferred from homology"/>
<organism evidence="4 5">
    <name type="scientific">Rhizoctonia solani</name>
    <dbReference type="NCBI Taxonomy" id="456999"/>
    <lineage>
        <taxon>Eukaryota</taxon>
        <taxon>Fungi</taxon>
        <taxon>Dikarya</taxon>
        <taxon>Basidiomycota</taxon>
        <taxon>Agaricomycotina</taxon>
        <taxon>Agaricomycetes</taxon>
        <taxon>Cantharellales</taxon>
        <taxon>Ceratobasidiaceae</taxon>
        <taxon>Rhizoctonia</taxon>
    </lineage>
</organism>
<keyword evidence="2" id="KW-0962">Peroxisome biogenesis</keyword>
<sequence>MSSFNTYLLYSVHIRLDFACSLDNDIMYRYCRFTCVISCLVSTGGNHRQPDLHSPTMATSPLARYESFLISNASTISTIESSLRSLTWFLPGRFRDAELVTATLNLLSLYHDTLLARRMDLDPKAKPILPPSPHSRYTRAWAKRDNQYRWAARLLEIVRFVELVVEMGMRRKFKKQTVWKGIFALEAVKAVLRLFLLKITRRPVLLPPIPEREIDPAAMSLDPLTEPVNEPGTPPRTPDHIKNNRHALPSPLLTPPRGGAKPMPIEDYLMSKALSTDDLRAPTRLMDILNSSRDWLAELLFIARPLVYVSLLSRSNKNDKATALGISLAIEMLARYLRRLPPPSAQLERAEYARRDRELLWYFFRGVIWSEWTRPKLDAVAKKTQDAPLLGLLSAFIGDWMPLIDEYYYFTTTQAQHTCLKYSLTSTRLPPLLAEGECLSRASRTQGKHSPPPNTNQPAPTEPQQDYPRPPPPPTFAAEHGLPIETQTEHRGAYAVPPNSRGVPSTSPKTSFMHLQK</sequence>
<name>A0A8H3D556_9AGAM</name>
<dbReference type="EMBL" id="CAJMWT010005912">
    <property type="protein sequence ID" value="CAE6510939.1"/>
    <property type="molecule type" value="Genomic_DNA"/>
</dbReference>
<dbReference type="InterPro" id="IPR013919">
    <property type="entry name" value="Pex16"/>
</dbReference>
<dbReference type="Pfam" id="PF08610">
    <property type="entry name" value="Pex16"/>
    <property type="match status" value="1"/>
</dbReference>
<dbReference type="PANTHER" id="PTHR13299">
    <property type="entry name" value="PEROXISOMAL MEMBRANE PROTEIN PEX16"/>
    <property type="match status" value="1"/>
</dbReference>